<gene>
    <name evidence="3" type="ORF">SAMN05444336_11296</name>
</gene>
<dbReference type="InterPro" id="IPR026881">
    <property type="entry name" value="WYL_dom"/>
</dbReference>
<proteinExistence type="predicted"/>
<name>A0A1H3FHH6_9RHOB</name>
<dbReference type="RefSeq" id="WP_176954857.1">
    <property type="nucleotide sequence ID" value="NZ_FNMZ01000012.1"/>
</dbReference>
<dbReference type="PROSITE" id="PS51257">
    <property type="entry name" value="PROKAR_LIPOPROTEIN"/>
    <property type="match status" value="1"/>
</dbReference>
<keyword evidence="4" id="KW-1185">Reference proteome</keyword>
<dbReference type="EMBL" id="FNMZ01000012">
    <property type="protein sequence ID" value="SDX89828.1"/>
    <property type="molecule type" value="Genomic_DNA"/>
</dbReference>
<dbReference type="STRING" id="356660.SAMN05444336_11296"/>
<evidence type="ECO:0000313" key="3">
    <source>
        <dbReference type="EMBL" id="SDX89828.1"/>
    </source>
</evidence>
<evidence type="ECO:0000259" key="2">
    <source>
        <dbReference type="Pfam" id="PF13280"/>
    </source>
</evidence>
<sequence>MTVKRVDFFLILMAAAAACFALAGLLTLALNALNASATPTPTERPIAPTADDLRRIEADPKGKGAPIYLDSGERIGSFDILIEYVDAEGEATRRAITVVGFGSGHYAPGFMAYCHLRKAMRIFRLDRVDAVIDDQGEVHEDIPAFFRELGIGQAARAHFRVDVFGVAPRRSQRAKGAAD</sequence>
<evidence type="ECO:0000256" key="1">
    <source>
        <dbReference type="SAM" id="SignalP"/>
    </source>
</evidence>
<reference evidence="3 4" key="1">
    <citation type="submission" date="2016-10" db="EMBL/GenBank/DDBJ databases">
        <authorList>
            <person name="de Groot N.N."/>
        </authorList>
    </citation>
    <scope>NUCLEOTIDE SEQUENCE [LARGE SCALE GENOMIC DNA]</scope>
    <source>
        <strain evidence="3 4">DSM 17890</strain>
    </source>
</reference>
<keyword evidence="1" id="KW-0732">Signal</keyword>
<dbReference type="Proteomes" id="UP000199118">
    <property type="component" value="Unassembled WGS sequence"/>
</dbReference>
<feature type="signal peptide" evidence="1">
    <location>
        <begin position="1"/>
        <end position="37"/>
    </location>
</feature>
<feature type="chain" id="PRO_5011604213" description="WYL domain-containing protein" evidence="1">
    <location>
        <begin position="38"/>
        <end position="179"/>
    </location>
</feature>
<protein>
    <recommendedName>
        <fullName evidence="2">WYL domain-containing protein</fullName>
    </recommendedName>
</protein>
<dbReference type="Pfam" id="PF13280">
    <property type="entry name" value="WYL"/>
    <property type="match status" value="1"/>
</dbReference>
<evidence type="ECO:0000313" key="4">
    <source>
        <dbReference type="Proteomes" id="UP000199118"/>
    </source>
</evidence>
<organism evidence="3 4">
    <name type="scientific">Albimonas donghaensis</name>
    <dbReference type="NCBI Taxonomy" id="356660"/>
    <lineage>
        <taxon>Bacteria</taxon>
        <taxon>Pseudomonadati</taxon>
        <taxon>Pseudomonadota</taxon>
        <taxon>Alphaproteobacteria</taxon>
        <taxon>Rhodobacterales</taxon>
        <taxon>Paracoccaceae</taxon>
        <taxon>Albimonas</taxon>
    </lineage>
</organism>
<dbReference type="AlphaFoldDB" id="A0A1H3FHH6"/>
<feature type="domain" description="WYL" evidence="2">
    <location>
        <begin position="82"/>
        <end position="131"/>
    </location>
</feature>
<accession>A0A1H3FHH6</accession>